<dbReference type="EMBL" id="QXFH01000064">
    <property type="protein sequence ID" value="RIV36329.1"/>
    <property type="molecule type" value="Genomic_DNA"/>
</dbReference>
<evidence type="ECO:0000313" key="1">
    <source>
        <dbReference type="EMBL" id="RIV36329.1"/>
    </source>
</evidence>
<organism evidence="1 2">
    <name type="scientific">Flagellimonas lutimaris</name>
    <dbReference type="NCBI Taxonomy" id="475082"/>
    <lineage>
        <taxon>Bacteria</taxon>
        <taxon>Pseudomonadati</taxon>
        <taxon>Bacteroidota</taxon>
        <taxon>Flavobacteriia</taxon>
        <taxon>Flavobacteriales</taxon>
        <taxon>Flavobacteriaceae</taxon>
        <taxon>Flagellimonas</taxon>
    </lineage>
</organism>
<sequence>MPQPLGVLRFTDGLACIAPYSWAQRVFNFRKKILKTVTFWFLNSLISITSIIKFNQKMNKLLLIYGSVLLSSTAIANDQQNAKVVEVQSETPGSLENSLTTLNISAELNNSTSEMNDYASYELNLNEVAYIEEEPELDLGFDTSDYLPEGFNPYESYFDLNSIIYLENKVELALGFDTQTYLPEDFNSYTDVVDVHSINYMEEEDMDLGFDTKDYLPEGFSPYEVYVDLKAIPYVKSEVELELGINSKYLLPEGFDPYTDVIAITSVNYMEDEEIELGFDTSKYLPENFDPYSGSIQ</sequence>
<name>A0A3A1ND41_9FLAO</name>
<dbReference type="Proteomes" id="UP000266067">
    <property type="component" value="Unassembled WGS sequence"/>
</dbReference>
<evidence type="ECO:0000313" key="2">
    <source>
        <dbReference type="Proteomes" id="UP000266067"/>
    </source>
</evidence>
<reference evidence="1 2" key="1">
    <citation type="submission" date="2018-08" db="EMBL/GenBank/DDBJ databases">
        <title>Proposal of Muricauda 72 sp.nov. and Muricauda NH166 sp.nov., isolated from seawater.</title>
        <authorList>
            <person name="Cheng H."/>
            <person name="Wu Y.-H."/>
            <person name="Guo L.-L."/>
            <person name="Xu X.-W."/>
        </authorList>
    </citation>
    <scope>NUCLEOTIDE SEQUENCE [LARGE SCALE GENOMIC DNA]</scope>
    <source>
        <strain evidence="1 2">KCTC 22173</strain>
    </source>
</reference>
<comment type="caution">
    <text evidence="1">The sequence shown here is derived from an EMBL/GenBank/DDBJ whole genome shotgun (WGS) entry which is preliminary data.</text>
</comment>
<proteinExistence type="predicted"/>
<accession>A0A3A1ND41</accession>
<keyword evidence="2" id="KW-1185">Reference proteome</keyword>
<gene>
    <name evidence="1" type="ORF">D2V08_03075</name>
</gene>
<protein>
    <submittedName>
        <fullName evidence="1">Uncharacterized protein</fullName>
    </submittedName>
</protein>
<dbReference type="AlphaFoldDB" id="A0A3A1ND41"/>